<dbReference type="PANTHER" id="PTHR30250:SF10">
    <property type="entry name" value="LIPOPOLYSACCHARIDE BIOSYNTHESIS PROTEIN WZXC"/>
    <property type="match status" value="1"/>
</dbReference>
<evidence type="ECO:0000256" key="3">
    <source>
        <dbReference type="ARBA" id="ARBA00022475"/>
    </source>
</evidence>
<name>Q220W1_ALBFT</name>
<protein>
    <submittedName>
        <fullName evidence="8">Polysaccharide biosynthesis protein</fullName>
    </submittedName>
</protein>
<organism evidence="8 9">
    <name type="scientific">Albidiferax ferrireducens (strain ATCC BAA-621 / DSM 15236 / T118)</name>
    <name type="common">Rhodoferax ferrireducens</name>
    <dbReference type="NCBI Taxonomy" id="338969"/>
    <lineage>
        <taxon>Bacteria</taxon>
        <taxon>Pseudomonadati</taxon>
        <taxon>Pseudomonadota</taxon>
        <taxon>Betaproteobacteria</taxon>
        <taxon>Burkholderiales</taxon>
        <taxon>Comamonadaceae</taxon>
        <taxon>Rhodoferax</taxon>
    </lineage>
</organism>
<feature type="transmembrane region" description="Helical" evidence="7">
    <location>
        <begin position="117"/>
        <end position="139"/>
    </location>
</feature>
<feature type="transmembrane region" description="Helical" evidence="7">
    <location>
        <begin position="449"/>
        <end position="473"/>
    </location>
</feature>
<dbReference type="CDD" id="cd13127">
    <property type="entry name" value="MATE_tuaB_like"/>
    <property type="match status" value="1"/>
</dbReference>
<feature type="transmembrane region" description="Helical" evidence="7">
    <location>
        <begin position="87"/>
        <end position="111"/>
    </location>
</feature>
<dbReference type="OrthoDB" id="5486360at2"/>
<dbReference type="InterPro" id="IPR050833">
    <property type="entry name" value="Poly_Biosynth_Transport"/>
</dbReference>
<dbReference type="AlphaFoldDB" id="Q220W1"/>
<evidence type="ECO:0000256" key="7">
    <source>
        <dbReference type="SAM" id="Phobius"/>
    </source>
</evidence>
<keyword evidence="9" id="KW-1185">Reference proteome</keyword>
<feature type="transmembrane region" description="Helical" evidence="7">
    <location>
        <begin position="23"/>
        <end position="41"/>
    </location>
</feature>
<evidence type="ECO:0000313" key="8">
    <source>
        <dbReference type="EMBL" id="ABD68442.1"/>
    </source>
</evidence>
<dbReference type="STRING" id="338969.Rfer_0691"/>
<keyword evidence="4 7" id="KW-0812">Transmembrane</keyword>
<feature type="transmembrane region" description="Helical" evidence="7">
    <location>
        <begin position="325"/>
        <end position="346"/>
    </location>
</feature>
<dbReference type="eggNOG" id="COG2244">
    <property type="taxonomic scope" value="Bacteria"/>
</dbReference>
<feature type="transmembrane region" description="Helical" evidence="7">
    <location>
        <begin position="174"/>
        <end position="192"/>
    </location>
</feature>
<comment type="subcellular location">
    <subcellularLocation>
        <location evidence="1">Cell membrane</location>
        <topology evidence="1">Multi-pass membrane protein</topology>
    </subcellularLocation>
</comment>
<feature type="transmembrane region" description="Helical" evidence="7">
    <location>
        <begin position="151"/>
        <end position="168"/>
    </location>
</feature>
<dbReference type="Proteomes" id="UP000008332">
    <property type="component" value="Chromosome"/>
</dbReference>
<evidence type="ECO:0000313" key="9">
    <source>
        <dbReference type="Proteomes" id="UP000008332"/>
    </source>
</evidence>
<feature type="transmembrane region" description="Helical" evidence="7">
    <location>
        <begin position="286"/>
        <end position="305"/>
    </location>
</feature>
<dbReference type="HOGENOM" id="CLU_026911_3_0_4"/>
<dbReference type="PANTHER" id="PTHR30250">
    <property type="entry name" value="PST FAMILY PREDICTED COLANIC ACID TRANSPORTER"/>
    <property type="match status" value="1"/>
</dbReference>
<dbReference type="Pfam" id="PF13440">
    <property type="entry name" value="Polysacc_synt_3"/>
    <property type="match status" value="1"/>
</dbReference>
<dbReference type="GO" id="GO:0005886">
    <property type="term" value="C:plasma membrane"/>
    <property type="evidence" value="ECO:0007669"/>
    <property type="project" value="UniProtKB-SubCell"/>
</dbReference>
<feature type="transmembrane region" description="Helical" evidence="7">
    <location>
        <begin position="47"/>
        <end position="66"/>
    </location>
</feature>
<feature type="transmembrane region" description="Helical" evidence="7">
    <location>
        <begin position="358"/>
        <end position="378"/>
    </location>
</feature>
<evidence type="ECO:0000256" key="2">
    <source>
        <dbReference type="ARBA" id="ARBA00007430"/>
    </source>
</evidence>
<proteinExistence type="inferred from homology"/>
<evidence type="ECO:0000256" key="1">
    <source>
        <dbReference type="ARBA" id="ARBA00004651"/>
    </source>
</evidence>
<evidence type="ECO:0000256" key="6">
    <source>
        <dbReference type="ARBA" id="ARBA00023136"/>
    </source>
</evidence>
<sequence length="502" mass="54615">MTTNHATGRQIAKGAAWMMSFKLLDKSVGLISTLVLARVLTPADFGLVAMATAVVAMLELMGAFGFESALIQRQNTERSHFDTAWTFNVIFGVAISIMLLVMAVPAAGFYREPRLELMLPALAIGALVGGFENIGTVAFRKELDFRKEFKFLLAKRLAASAVTITLALTLRSFWALIGGMVCGKLMAVFISYRLHPYRPRLSLAAHGDLLHFSKWIFISNLIQFLHSRSTDFVLGRTVGSHGLGVYNIASEIAAMPSTELIAPLNRAVYPAYARLAGARNELWERFLEVFGIISLLAFPVAVGLYCLSDLVVSLLLGTQWREAVPIMQIIGLCGLIGALQSNMYLVILAMGQPKANTLLSASLLLVSLPAVVYASLQYGALGAAYAHFATALLGFVGIVMVFARVTGLPKRKLFEVMWRPLLASGAMALALRGAVALQHAKWPDVQPIMQLFALLPVGAFSYVVAVLTTWILARRPASAEQMLLKVLRGKILTILHPQLNSL</sequence>
<feature type="transmembrane region" description="Helical" evidence="7">
    <location>
        <begin position="384"/>
        <end position="405"/>
    </location>
</feature>
<dbReference type="KEGG" id="rfr:Rfer_0691"/>
<keyword evidence="5 7" id="KW-1133">Transmembrane helix</keyword>
<keyword evidence="3" id="KW-1003">Cell membrane</keyword>
<dbReference type="RefSeq" id="WP_011463015.1">
    <property type="nucleotide sequence ID" value="NC_007908.1"/>
</dbReference>
<feature type="transmembrane region" description="Helical" evidence="7">
    <location>
        <begin position="417"/>
        <end position="437"/>
    </location>
</feature>
<comment type="similarity">
    <text evidence="2">Belongs to the polysaccharide synthase family.</text>
</comment>
<gene>
    <name evidence="8" type="ordered locus">Rfer_0691</name>
</gene>
<reference evidence="9" key="1">
    <citation type="submission" date="2006-02" db="EMBL/GenBank/DDBJ databases">
        <title>Complete sequence of chromosome of Rhodoferax ferrireducens DSM 15236.</title>
        <authorList>
            <person name="Copeland A."/>
            <person name="Lucas S."/>
            <person name="Lapidus A."/>
            <person name="Barry K."/>
            <person name="Detter J.C."/>
            <person name="Glavina del Rio T."/>
            <person name="Hammon N."/>
            <person name="Israni S."/>
            <person name="Pitluck S."/>
            <person name="Brettin T."/>
            <person name="Bruce D."/>
            <person name="Han C."/>
            <person name="Tapia R."/>
            <person name="Gilna P."/>
            <person name="Kiss H."/>
            <person name="Schmutz J."/>
            <person name="Larimer F."/>
            <person name="Land M."/>
            <person name="Kyrpides N."/>
            <person name="Ivanova N."/>
            <person name="Richardson P."/>
        </authorList>
    </citation>
    <scope>NUCLEOTIDE SEQUENCE [LARGE SCALE GENOMIC DNA]</scope>
    <source>
        <strain evidence="9">ATCC BAA-621 / DSM 15236 / T118</strain>
    </source>
</reference>
<evidence type="ECO:0000256" key="4">
    <source>
        <dbReference type="ARBA" id="ARBA00022692"/>
    </source>
</evidence>
<accession>Q220W1</accession>
<evidence type="ECO:0000256" key="5">
    <source>
        <dbReference type="ARBA" id="ARBA00022989"/>
    </source>
</evidence>
<dbReference type="EMBL" id="CP000267">
    <property type="protein sequence ID" value="ABD68442.1"/>
    <property type="molecule type" value="Genomic_DNA"/>
</dbReference>
<keyword evidence="6 7" id="KW-0472">Membrane</keyword>